<protein>
    <recommendedName>
        <fullName evidence="6">GH26 domain-containing protein</fullName>
    </recommendedName>
</protein>
<feature type="region of interest" description="Disordered" evidence="4">
    <location>
        <begin position="28"/>
        <end position="96"/>
    </location>
</feature>
<sequence length="408" mass="44811">MRRTGFVTLAAAAAVVLSALPAGAEPVPPAVQPTPPGAEAVVPPVELPAEPPPPEAEAVPPEAGPAPSGEEAVPPAVEPTPPVTGPVPGGSGPQRRRLMFGAVGQYQEEILGREQELGRRLEAVRVFKRWDEPVFNEHQFWARDTGHTVFVSVKSRRKDGGDIRWRDIADAQPGDELYADIVRQARELRDFGAVVYFTFNHEPEAKGSRGMGEGADFVDAWRKIVDIHWAQGVRTVRYVWAVTPVAFDRTDGTAAELFYPGDDYVDHIAADAYNFYNCSNPEGRWLSLAEVIEGHRRFGLRHPGKGLMLLEWGSVEDPAQPGRRAQWLADAARTLLSPGYEQYRAVLAWDARNLDEEWACDFDYASASDSLAAWREMGNHPAFDAGHPCDIGDCVRLADFLAVSRRGT</sequence>
<dbReference type="PROSITE" id="PS51764">
    <property type="entry name" value="GH26"/>
    <property type="match status" value="1"/>
</dbReference>
<feature type="domain" description="GH26" evidence="6">
    <location>
        <begin position="78"/>
        <end position="387"/>
    </location>
</feature>
<evidence type="ECO:0000256" key="4">
    <source>
        <dbReference type="SAM" id="MobiDB-lite"/>
    </source>
</evidence>
<gene>
    <name evidence="7" type="ORF">GCM10010466_18380</name>
</gene>
<dbReference type="EMBL" id="BAAAUT010000011">
    <property type="protein sequence ID" value="GAA3127916.1"/>
    <property type="molecule type" value="Genomic_DNA"/>
</dbReference>
<keyword evidence="2 3" id="KW-0326">Glycosidase</keyword>
<feature type="signal peptide" evidence="5">
    <location>
        <begin position="1"/>
        <end position="24"/>
    </location>
</feature>
<evidence type="ECO:0000313" key="7">
    <source>
        <dbReference type="EMBL" id="GAA3127916.1"/>
    </source>
</evidence>
<keyword evidence="8" id="KW-1185">Reference proteome</keyword>
<dbReference type="InterPro" id="IPR017853">
    <property type="entry name" value="GH"/>
</dbReference>
<name>A0ABP6MVV7_9ACTN</name>
<evidence type="ECO:0000256" key="2">
    <source>
        <dbReference type="ARBA" id="ARBA00023295"/>
    </source>
</evidence>
<evidence type="ECO:0000256" key="5">
    <source>
        <dbReference type="SAM" id="SignalP"/>
    </source>
</evidence>
<evidence type="ECO:0000256" key="3">
    <source>
        <dbReference type="PROSITE-ProRule" id="PRU01100"/>
    </source>
</evidence>
<reference evidence="8" key="1">
    <citation type="journal article" date="2019" name="Int. J. Syst. Evol. Microbiol.">
        <title>The Global Catalogue of Microorganisms (GCM) 10K type strain sequencing project: providing services to taxonomists for standard genome sequencing and annotation.</title>
        <authorList>
            <consortium name="The Broad Institute Genomics Platform"/>
            <consortium name="The Broad Institute Genome Sequencing Center for Infectious Disease"/>
            <person name="Wu L."/>
            <person name="Ma J."/>
        </authorList>
    </citation>
    <scope>NUCLEOTIDE SEQUENCE [LARGE SCALE GENOMIC DNA]</scope>
    <source>
        <strain evidence="8">JCM 9373</strain>
    </source>
</reference>
<feature type="compositionally biased region" description="Low complexity" evidence="4">
    <location>
        <begin position="56"/>
        <end position="75"/>
    </location>
</feature>
<feature type="compositionally biased region" description="Pro residues" evidence="4">
    <location>
        <begin position="76"/>
        <end position="85"/>
    </location>
</feature>
<keyword evidence="1 3" id="KW-0378">Hydrolase</keyword>
<dbReference type="RefSeq" id="WP_344857793.1">
    <property type="nucleotide sequence ID" value="NZ_BAAAUT010000011.1"/>
</dbReference>
<dbReference type="InterPro" id="IPR022790">
    <property type="entry name" value="GH26_dom"/>
</dbReference>
<evidence type="ECO:0000256" key="1">
    <source>
        <dbReference type="ARBA" id="ARBA00022801"/>
    </source>
</evidence>
<dbReference type="Proteomes" id="UP001500320">
    <property type="component" value="Unassembled WGS sequence"/>
</dbReference>
<feature type="active site" description="Nucleophile" evidence="3">
    <location>
        <position position="311"/>
    </location>
</feature>
<comment type="similarity">
    <text evidence="3">Belongs to the glycosyl hydrolase 26 family.</text>
</comment>
<feature type="active site" description="Proton donor" evidence="3">
    <location>
        <position position="202"/>
    </location>
</feature>
<organism evidence="7 8">
    <name type="scientific">Planomonospora alba</name>
    <dbReference type="NCBI Taxonomy" id="161354"/>
    <lineage>
        <taxon>Bacteria</taxon>
        <taxon>Bacillati</taxon>
        <taxon>Actinomycetota</taxon>
        <taxon>Actinomycetes</taxon>
        <taxon>Streptosporangiales</taxon>
        <taxon>Streptosporangiaceae</taxon>
        <taxon>Planomonospora</taxon>
    </lineage>
</organism>
<comment type="caution">
    <text evidence="7">The sequence shown here is derived from an EMBL/GenBank/DDBJ whole genome shotgun (WGS) entry which is preliminary data.</text>
</comment>
<dbReference type="Gene3D" id="3.20.20.80">
    <property type="entry name" value="Glycosidases"/>
    <property type="match status" value="1"/>
</dbReference>
<keyword evidence="5" id="KW-0732">Signal</keyword>
<dbReference type="SUPFAM" id="SSF51445">
    <property type="entry name" value="(Trans)glycosidases"/>
    <property type="match status" value="1"/>
</dbReference>
<evidence type="ECO:0000259" key="6">
    <source>
        <dbReference type="PROSITE" id="PS51764"/>
    </source>
</evidence>
<feature type="chain" id="PRO_5045636396" description="GH26 domain-containing protein" evidence="5">
    <location>
        <begin position="25"/>
        <end position="408"/>
    </location>
</feature>
<evidence type="ECO:0000313" key="8">
    <source>
        <dbReference type="Proteomes" id="UP001500320"/>
    </source>
</evidence>
<accession>A0ABP6MVV7</accession>
<feature type="compositionally biased region" description="Pro residues" evidence="4">
    <location>
        <begin position="45"/>
        <end position="55"/>
    </location>
</feature>
<dbReference type="Pfam" id="PF02156">
    <property type="entry name" value="Glyco_hydro_26"/>
    <property type="match status" value="1"/>
</dbReference>
<proteinExistence type="inferred from homology"/>